<dbReference type="SUPFAM" id="SSF53597">
    <property type="entry name" value="Dihydrofolate reductase-like"/>
    <property type="match status" value="1"/>
</dbReference>
<feature type="transmembrane region" description="Helical" evidence="1">
    <location>
        <begin position="161"/>
        <end position="181"/>
    </location>
</feature>
<keyword evidence="1" id="KW-1133">Transmembrane helix</keyword>
<keyword evidence="4" id="KW-1185">Reference proteome</keyword>
<dbReference type="Gene3D" id="3.40.430.10">
    <property type="entry name" value="Dihydrofolate Reductase, subunit A"/>
    <property type="match status" value="1"/>
</dbReference>
<reference evidence="3 4" key="1">
    <citation type="submission" date="2023-11" db="EMBL/GenBank/DDBJ databases">
        <title>Bacillus jintuensis, isolated from a mudflat on the Beibu Gulf coast.</title>
        <authorList>
            <person name="Li M."/>
        </authorList>
    </citation>
    <scope>NUCLEOTIDE SEQUENCE [LARGE SCALE GENOMIC DNA]</scope>
    <source>
        <strain evidence="3 4">31A1R</strain>
    </source>
</reference>
<comment type="caution">
    <text evidence="3">The sequence shown here is derived from an EMBL/GenBank/DDBJ whole genome shotgun (WGS) entry which is preliminary data.</text>
</comment>
<accession>A0ABU5IWF0</accession>
<gene>
    <name evidence="3" type="ORF">SM124_06900</name>
</gene>
<proteinExistence type="predicted"/>
<evidence type="ECO:0000313" key="4">
    <source>
        <dbReference type="Proteomes" id="UP001290455"/>
    </source>
</evidence>
<evidence type="ECO:0000256" key="1">
    <source>
        <dbReference type="SAM" id="Phobius"/>
    </source>
</evidence>
<dbReference type="RefSeq" id="WP_322445766.1">
    <property type="nucleotide sequence ID" value="NZ_JAXOFX010000003.1"/>
</dbReference>
<organism evidence="3 4">
    <name type="scientific">Robertmurraya mangrovi</name>
    <dbReference type="NCBI Taxonomy" id="3098077"/>
    <lineage>
        <taxon>Bacteria</taxon>
        <taxon>Bacillati</taxon>
        <taxon>Bacillota</taxon>
        <taxon>Bacilli</taxon>
        <taxon>Bacillales</taxon>
        <taxon>Bacillaceae</taxon>
        <taxon>Robertmurraya</taxon>
    </lineage>
</organism>
<dbReference type="InterPro" id="IPR002734">
    <property type="entry name" value="RibDG_C"/>
</dbReference>
<dbReference type="EMBL" id="JAXOFX010000003">
    <property type="protein sequence ID" value="MDZ5471473.1"/>
    <property type="molecule type" value="Genomic_DNA"/>
</dbReference>
<protein>
    <submittedName>
        <fullName evidence="3">Dihydrofolate reductase family protein</fullName>
    </submittedName>
</protein>
<keyword evidence="1" id="KW-0472">Membrane</keyword>
<dbReference type="PANTHER" id="PTHR38011">
    <property type="entry name" value="DIHYDROFOLATE REDUCTASE FAMILY PROTEIN (AFU_ORTHOLOGUE AFUA_8G06820)"/>
    <property type="match status" value="1"/>
</dbReference>
<evidence type="ECO:0000313" key="3">
    <source>
        <dbReference type="EMBL" id="MDZ5471473.1"/>
    </source>
</evidence>
<dbReference type="Pfam" id="PF01872">
    <property type="entry name" value="RibD_C"/>
    <property type="match status" value="1"/>
</dbReference>
<feature type="domain" description="Bacterial bifunctional deaminase-reductase C-terminal" evidence="2">
    <location>
        <begin position="5"/>
        <end position="155"/>
    </location>
</feature>
<dbReference type="Proteomes" id="UP001290455">
    <property type="component" value="Unassembled WGS sequence"/>
</dbReference>
<evidence type="ECO:0000259" key="2">
    <source>
        <dbReference type="Pfam" id="PF01872"/>
    </source>
</evidence>
<keyword evidence="1" id="KW-0812">Transmembrane</keyword>
<sequence length="187" mass="21675">MKNERKLVLFIAQSLDGYIATKDDSLDWLFDVEGEGDNGYSEFYEQVDTILMGKRTYDWIMNQENGKFPYPNKQCYVFTRTPIQDTENVKFVNGDIPTFTNDLKNEEGQNIWIVGGGDLLHTFFKENLVDELIITIAPKIIGDGIPLFKADQYHTDLNLNYIFFSNIILLIFFPSLIILHIKSKTER</sequence>
<dbReference type="InterPro" id="IPR050765">
    <property type="entry name" value="Riboflavin_Biosynth_HTPR"/>
</dbReference>
<name>A0ABU5IWF0_9BACI</name>
<dbReference type="PANTHER" id="PTHR38011:SF11">
    <property type="entry name" value="2,5-DIAMINO-6-RIBOSYLAMINO-4(3H)-PYRIMIDINONE 5'-PHOSPHATE REDUCTASE"/>
    <property type="match status" value="1"/>
</dbReference>
<dbReference type="InterPro" id="IPR024072">
    <property type="entry name" value="DHFR-like_dom_sf"/>
</dbReference>